<evidence type="ECO:0000313" key="7">
    <source>
        <dbReference type="Proteomes" id="UP000834106"/>
    </source>
</evidence>
<dbReference type="Proteomes" id="UP000834106">
    <property type="component" value="Chromosome 18"/>
</dbReference>
<feature type="signal peptide" evidence="3">
    <location>
        <begin position="1"/>
        <end position="22"/>
    </location>
</feature>
<dbReference type="CDD" id="cd00028">
    <property type="entry name" value="B_lectin"/>
    <property type="match status" value="1"/>
</dbReference>
<evidence type="ECO:0000313" key="6">
    <source>
        <dbReference type="EMBL" id="CAI9782064.1"/>
    </source>
</evidence>
<feature type="domain" description="Bulb-type lectin" evidence="4">
    <location>
        <begin position="40"/>
        <end position="158"/>
    </location>
</feature>
<keyword evidence="7" id="KW-1185">Reference proteome</keyword>
<dbReference type="Pfam" id="PF01453">
    <property type="entry name" value="B_lectin"/>
    <property type="match status" value="1"/>
</dbReference>
<dbReference type="Gene3D" id="2.90.10.10">
    <property type="entry name" value="Bulb-type lectin domain"/>
    <property type="match status" value="1"/>
</dbReference>
<dbReference type="PANTHER" id="PTHR32444">
    <property type="entry name" value="BULB-TYPE LECTIN DOMAIN-CONTAINING PROTEIN"/>
    <property type="match status" value="1"/>
</dbReference>
<organism evidence="6 7">
    <name type="scientific">Fraxinus pennsylvanica</name>
    <dbReference type="NCBI Taxonomy" id="56036"/>
    <lineage>
        <taxon>Eukaryota</taxon>
        <taxon>Viridiplantae</taxon>
        <taxon>Streptophyta</taxon>
        <taxon>Embryophyta</taxon>
        <taxon>Tracheophyta</taxon>
        <taxon>Spermatophyta</taxon>
        <taxon>Magnoliopsida</taxon>
        <taxon>eudicotyledons</taxon>
        <taxon>Gunneridae</taxon>
        <taxon>Pentapetalae</taxon>
        <taxon>asterids</taxon>
        <taxon>lamiids</taxon>
        <taxon>Lamiales</taxon>
        <taxon>Oleaceae</taxon>
        <taxon>Oleeae</taxon>
        <taxon>Fraxinus</taxon>
    </lineage>
</organism>
<protein>
    <submittedName>
        <fullName evidence="6">Uncharacterized protein</fullName>
    </submittedName>
</protein>
<evidence type="ECO:0000259" key="4">
    <source>
        <dbReference type="PROSITE" id="PS50927"/>
    </source>
</evidence>
<dbReference type="PANTHER" id="PTHR32444:SF10">
    <property type="entry name" value="CURCULIN-LIKE (MANNOSE-BINDING) LECTIN FAMILY PROTEIN-RELATED"/>
    <property type="match status" value="1"/>
</dbReference>
<gene>
    <name evidence="6" type="ORF">FPE_LOCUS29494</name>
</gene>
<keyword evidence="1 3" id="KW-0732">Signal</keyword>
<dbReference type="InterPro" id="IPR036426">
    <property type="entry name" value="Bulb-type_lectin_dom_sf"/>
</dbReference>
<accession>A0AAD2E986</accession>
<reference evidence="6" key="1">
    <citation type="submission" date="2023-05" db="EMBL/GenBank/DDBJ databases">
        <authorList>
            <person name="Huff M."/>
        </authorList>
    </citation>
    <scope>NUCLEOTIDE SEQUENCE</scope>
</reference>
<dbReference type="EMBL" id="OU503053">
    <property type="protein sequence ID" value="CAI9782064.1"/>
    <property type="molecule type" value="Genomic_DNA"/>
</dbReference>
<dbReference type="CDD" id="cd01098">
    <property type="entry name" value="PAN_AP_plant"/>
    <property type="match status" value="1"/>
</dbReference>
<evidence type="ECO:0000256" key="2">
    <source>
        <dbReference type="ARBA" id="ARBA00023180"/>
    </source>
</evidence>
<feature type="domain" description="Apple" evidence="5">
    <location>
        <begin position="358"/>
        <end position="437"/>
    </location>
</feature>
<evidence type="ECO:0000256" key="1">
    <source>
        <dbReference type="ARBA" id="ARBA00022729"/>
    </source>
</evidence>
<proteinExistence type="predicted"/>
<dbReference type="PROSITE" id="PS50948">
    <property type="entry name" value="PAN"/>
    <property type="match status" value="1"/>
</dbReference>
<dbReference type="InterPro" id="IPR001480">
    <property type="entry name" value="Bulb-type_lectin_dom"/>
</dbReference>
<evidence type="ECO:0000259" key="5">
    <source>
        <dbReference type="PROSITE" id="PS50948"/>
    </source>
</evidence>
<dbReference type="SMART" id="SM00108">
    <property type="entry name" value="B_lectin"/>
    <property type="match status" value="1"/>
</dbReference>
<dbReference type="InterPro" id="IPR035446">
    <property type="entry name" value="SLSG/EP1"/>
</dbReference>
<sequence length="438" mass="49279">MAPSLFLPFLITFLTSTVATKAIVPPSKTFKYVNQGPLGEYIVEYSADYRTLDIVKFPFTLCFYNATPNAFILGLRMGHRRSESVMRWVWDANRGNPVRENATLTFNSDGNLVLADSDGSVAWQTNTANKDVVGLDLLPNGNLVLYDSKGKYVWQSFNYPTDTLLVGQALKASGGPTRLVSRLSITEPSSGPYTFVMEQRHWAMYYQSKNSREPLLYYKSNEFGNGKGTLDYLDFYCEPEYGGTFAFELGFRFNLSNSNSFGTNIFSRPKYNSTYTMFRVDTDGNLRMYTYNTNVDWGAWDITYVLFDRDNDRASECQLPKRCGSLGVCEQDQCVACPRPQGLLGWSTACAEPMLPPCKSGSNADYYKVDGVEHFTSAYNEGTGPMKLAQCRDRCSKNCKCLGFFYRLESSKCLMVPELGTLIKVSDPSHVGYIKITK</sequence>
<dbReference type="PROSITE" id="PS50927">
    <property type="entry name" value="BULB_LECTIN"/>
    <property type="match status" value="1"/>
</dbReference>
<name>A0AAD2E986_9LAMI</name>
<dbReference type="AlphaFoldDB" id="A0AAD2E986"/>
<dbReference type="InterPro" id="IPR003609">
    <property type="entry name" value="Pan_app"/>
</dbReference>
<dbReference type="PIRSF" id="PIRSF002686">
    <property type="entry name" value="SLG"/>
    <property type="match status" value="1"/>
</dbReference>
<evidence type="ECO:0000256" key="3">
    <source>
        <dbReference type="SAM" id="SignalP"/>
    </source>
</evidence>
<feature type="chain" id="PRO_5041932670" evidence="3">
    <location>
        <begin position="23"/>
        <end position="438"/>
    </location>
</feature>
<dbReference type="SUPFAM" id="SSF51110">
    <property type="entry name" value="alpha-D-mannose-specific plant lectins"/>
    <property type="match status" value="1"/>
</dbReference>
<keyword evidence="2" id="KW-0325">Glycoprotein</keyword>